<dbReference type="PANTHER" id="PTHR42188:SF1">
    <property type="entry name" value="23S RRNA-SPECIFIC ENDONUCLEASE VAPC20"/>
    <property type="match status" value="1"/>
</dbReference>
<feature type="domain" description="PIN" evidence="1">
    <location>
        <begin position="1"/>
        <end position="133"/>
    </location>
</feature>
<dbReference type="EMBL" id="CP058579">
    <property type="protein sequence ID" value="QLG61114.1"/>
    <property type="molecule type" value="Genomic_DNA"/>
</dbReference>
<organism evidence="2 3">
    <name type="scientific">Halorarum salinum</name>
    <dbReference type="NCBI Taxonomy" id="2743089"/>
    <lineage>
        <taxon>Archaea</taxon>
        <taxon>Methanobacteriati</taxon>
        <taxon>Methanobacteriota</taxon>
        <taxon>Stenosarchaea group</taxon>
        <taxon>Halobacteria</taxon>
        <taxon>Halobacteriales</taxon>
        <taxon>Haloferacaceae</taxon>
        <taxon>Halorarum</taxon>
    </lineage>
</organism>
<dbReference type="GeneID" id="56036780"/>
<dbReference type="Pfam" id="PF01850">
    <property type="entry name" value="PIN"/>
    <property type="match status" value="1"/>
</dbReference>
<dbReference type="OrthoDB" id="198094at2157"/>
<dbReference type="Proteomes" id="UP000509626">
    <property type="component" value="Chromosome"/>
</dbReference>
<accession>A0A7D5L9D2</accession>
<sequence>MSVFIDTGVFYAHHDSDATRHDDARIFFDALLDGEFGQPYTNDYVFDEVVTLTRRRTRDFEAARTVAARILGRDSFPEIINVEHVDPDVFESALDVFETYADQTLGFTDAVAVAHCEHLSIDHLVSFDDDFEGVYERLDPSLVS</sequence>
<dbReference type="AlphaFoldDB" id="A0A7D5L9D2"/>
<gene>
    <name evidence="2" type="ORF">HUG12_04935</name>
</gene>
<dbReference type="InterPro" id="IPR029060">
    <property type="entry name" value="PIN-like_dom_sf"/>
</dbReference>
<name>A0A7D5L9D2_9EURY</name>
<dbReference type="SMART" id="SM00670">
    <property type="entry name" value="PINc"/>
    <property type="match status" value="1"/>
</dbReference>
<dbReference type="InterPro" id="IPR002716">
    <property type="entry name" value="PIN_dom"/>
</dbReference>
<proteinExistence type="predicted"/>
<protein>
    <submittedName>
        <fullName evidence="2">Type II toxin-antitoxin system VapC family toxin</fullName>
    </submittedName>
</protein>
<dbReference type="GO" id="GO:0004521">
    <property type="term" value="F:RNA endonuclease activity"/>
    <property type="evidence" value="ECO:0007669"/>
    <property type="project" value="InterPro"/>
</dbReference>
<evidence type="ECO:0000313" key="2">
    <source>
        <dbReference type="EMBL" id="QLG61114.1"/>
    </source>
</evidence>
<dbReference type="PANTHER" id="PTHR42188">
    <property type="entry name" value="23S RRNA-SPECIFIC ENDONUCLEASE VAPC20"/>
    <property type="match status" value="1"/>
</dbReference>
<dbReference type="KEGG" id="halu:HUG12_04935"/>
<dbReference type="SUPFAM" id="SSF88723">
    <property type="entry name" value="PIN domain-like"/>
    <property type="match status" value="1"/>
</dbReference>
<dbReference type="Gene3D" id="3.40.50.1010">
    <property type="entry name" value="5'-nuclease"/>
    <property type="match status" value="1"/>
</dbReference>
<keyword evidence="3" id="KW-1185">Reference proteome</keyword>
<dbReference type="RefSeq" id="WP_179267698.1">
    <property type="nucleotide sequence ID" value="NZ_CP058579.1"/>
</dbReference>
<dbReference type="InterPro" id="IPR039018">
    <property type="entry name" value="VapC20-like"/>
</dbReference>
<evidence type="ECO:0000313" key="3">
    <source>
        <dbReference type="Proteomes" id="UP000509626"/>
    </source>
</evidence>
<reference evidence="2 3" key="1">
    <citation type="submission" date="2020-06" db="EMBL/GenBank/DDBJ databases">
        <title>NJ-3-1, isolated from saline soil.</title>
        <authorList>
            <person name="Cui H.L."/>
            <person name="Shi X."/>
        </authorList>
    </citation>
    <scope>NUCLEOTIDE SEQUENCE [LARGE SCALE GENOMIC DNA]</scope>
    <source>
        <strain evidence="2 3">NJ-3-1</strain>
    </source>
</reference>
<dbReference type="GO" id="GO:0016075">
    <property type="term" value="P:rRNA catabolic process"/>
    <property type="evidence" value="ECO:0007669"/>
    <property type="project" value="TreeGrafter"/>
</dbReference>
<evidence type="ECO:0000259" key="1">
    <source>
        <dbReference type="SMART" id="SM00670"/>
    </source>
</evidence>